<feature type="domain" description="DUF3741" evidence="3">
    <location>
        <begin position="82"/>
        <end position="113"/>
    </location>
</feature>
<dbReference type="EMBL" id="OZ021743">
    <property type="protein sequence ID" value="CAK9328948.1"/>
    <property type="molecule type" value="Genomic_DNA"/>
</dbReference>
<evidence type="ECO:0000313" key="4">
    <source>
        <dbReference type="EMBL" id="CAK9328948.1"/>
    </source>
</evidence>
<feature type="domain" description="DUF4378" evidence="2">
    <location>
        <begin position="787"/>
        <end position="938"/>
    </location>
</feature>
<dbReference type="Pfam" id="PF14309">
    <property type="entry name" value="DUF4378"/>
    <property type="match status" value="1"/>
</dbReference>
<evidence type="ECO:0000313" key="5">
    <source>
        <dbReference type="Proteomes" id="UP001642487"/>
    </source>
</evidence>
<dbReference type="Proteomes" id="UP001642487">
    <property type="component" value="Chromosome 9"/>
</dbReference>
<name>A0ABP0Z840_9ROSI</name>
<feature type="region of interest" description="Disordered" evidence="1">
    <location>
        <begin position="356"/>
        <end position="474"/>
    </location>
</feature>
<reference evidence="4 5" key="1">
    <citation type="submission" date="2024-03" db="EMBL/GenBank/DDBJ databases">
        <authorList>
            <person name="Gkanogiannis A."/>
            <person name="Becerra Lopez-Lavalle L."/>
        </authorList>
    </citation>
    <scope>NUCLEOTIDE SEQUENCE [LARGE SCALE GENOMIC DNA]</scope>
</reference>
<dbReference type="InterPro" id="IPR025486">
    <property type="entry name" value="DUF4378"/>
</dbReference>
<evidence type="ECO:0008006" key="6">
    <source>
        <dbReference type="Google" id="ProtNLM"/>
    </source>
</evidence>
<protein>
    <recommendedName>
        <fullName evidence="6">DUF4378 domain-containing protein</fullName>
    </recommendedName>
</protein>
<proteinExistence type="predicted"/>
<keyword evidence="5" id="KW-1185">Reference proteome</keyword>
<gene>
    <name evidence="4" type="ORF">CITCOLO1_LOCUS21383</name>
</gene>
<feature type="compositionally biased region" description="Polar residues" evidence="1">
    <location>
        <begin position="366"/>
        <end position="381"/>
    </location>
</feature>
<feature type="region of interest" description="Disordered" evidence="1">
    <location>
        <begin position="155"/>
        <end position="176"/>
    </location>
</feature>
<accession>A0ABP0Z840</accession>
<organism evidence="4 5">
    <name type="scientific">Citrullus colocynthis</name>
    <name type="common">colocynth</name>
    <dbReference type="NCBI Taxonomy" id="252529"/>
    <lineage>
        <taxon>Eukaryota</taxon>
        <taxon>Viridiplantae</taxon>
        <taxon>Streptophyta</taxon>
        <taxon>Embryophyta</taxon>
        <taxon>Tracheophyta</taxon>
        <taxon>Spermatophyta</taxon>
        <taxon>Magnoliopsida</taxon>
        <taxon>eudicotyledons</taxon>
        <taxon>Gunneridae</taxon>
        <taxon>Pentapetalae</taxon>
        <taxon>rosids</taxon>
        <taxon>fabids</taxon>
        <taxon>Cucurbitales</taxon>
        <taxon>Cucurbitaceae</taxon>
        <taxon>Benincaseae</taxon>
        <taxon>Citrullus</taxon>
    </lineage>
</organism>
<feature type="compositionally biased region" description="Basic and acidic residues" evidence="1">
    <location>
        <begin position="356"/>
        <end position="365"/>
    </location>
</feature>
<feature type="region of interest" description="Disordered" evidence="1">
    <location>
        <begin position="303"/>
        <end position="323"/>
    </location>
</feature>
<evidence type="ECO:0000259" key="2">
    <source>
        <dbReference type="Pfam" id="PF14309"/>
    </source>
</evidence>
<feature type="compositionally biased region" description="Polar residues" evidence="1">
    <location>
        <begin position="311"/>
        <end position="323"/>
    </location>
</feature>
<feature type="compositionally biased region" description="Basic and acidic residues" evidence="1">
    <location>
        <begin position="155"/>
        <end position="170"/>
    </location>
</feature>
<sequence>MGVEKESLRSGGSYVGGFFQLFDWTAKSRKRLFSSKPDVQERFRQGNRSAGNSPLTQVNLIDLDECGGRQSTKGSSDYSCSSSVTEDEGCGVKVPGVVARLMGLDSLPSSHFSDSYFTPSFDTQSLQEAHSHRGSFNYRHDCQIMFSGNLLDQVDDRAPAPARKPSEPKPQKTVSRPIEKFQTEILPPKSAKSIPITHHKLLSPIKSPAFVPSKNAAHIMEAAAKIIEPGPSATTKSRMSLIGSSSAPLKFQAPKEKIDIPQKLPPVRSSSVSLKVKELKEKAEASHKSTRFLEASRKPIESNASRLLKGQSMNKSWDGSQDASSFKALPDVEYGSKNKGKSISLAIQAKVNVQRRENVNTESHRNFTGQKQQTEVKSSQPFKLPASSKKNLHVQSSVCNASSSNQPLKQNNQKQNCHVDRVKLASKNSIANSEGKKPLTGDSSFGHRRNVGRVVAGSKAGARKSSLDISDREKEDLHSIAKNLRRKKRSIDRDQRFDKKQATDNMLTDKIQMPVHSNNIVDRSSSTLAQECRKKGTDVVSFTFTAPLTRKVPGSDTSGHIESKFRETLGPDSLKSSSIECNVIGENALSALLEQKLRELIEKVESPSLGSLVGGSESSCISNYDHPSPSLDTFDTMSSELNDKNQRDSVHSKLVGQYNFDCSSTDSSSQGLKHEFPLVHGIEECSNNSNDPGAGQSLKVRHPSPVSILEHSFSSESCDSSDSNSREGNRLCSSVQGQDVIGIGFSKFDPVEVDSELLDSATSITDEAPTLTSSSILRGTKGHIKWELEYIEDILCNVELMFKDYILGRSHEVINPYLFNILENQNKGLERSRGESRHRRKALFDCVCEYLNLRCRQYVGGGYKMWEKGVGVLRRTKLLAKEIYKEVSDYRGMGDCMVDELVDKDMSCWYGRWMDFEVDAFTIGIEVETQILDSLVEEVLADIVIP</sequence>
<feature type="compositionally biased region" description="Low complexity" evidence="1">
    <location>
        <begin position="402"/>
        <end position="416"/>
    </location>
</feature>
<dbReference type="PANTHER" id="PTHR21726">
    <property type="entry name" value="PHOSPHATIDYLINOSITOL N-ACETYLGLUCOSAMINYLTRANSFERASE SUBUNIT P DOWN SYNDROME CRITICAL REGION PROTEIN 5 -RELATED"/>
    <property type="match status" value="1"/>
</dbReference>
<dbReference type="InterPro" id="IPR032795">
    <property type="entry name" value="DUF3741-assoc"/>
</dbReference>
<evidence type="ECO:0000256" key="1">
    <source>
        <dbReference type="SAM" id="MobiDB-lite"/>
    </source>
</evidence>
<dbReference type="PANTHER" id="PTHR21726:SF29">
    <property type="entry name" value="EXPRESSED PROTEIN"/>
    <property type="match status" value="1"/>
</dbReference>
<dbReference type="Pfam" id="PF14383">
    <property type="entry name" value="VARLMGL"/>
    <property type="match status" value="1"/>
</dbReference>
<feature type="compositionally biased region" description="Basic and acidic residues" evidence="1">
    <location>
        <begin position="465"/>
        <end position="474"/>
    </location>
</feature>
<evidence type="ECO:0000259" key="3">
    <source>
        <dbReference type="Pfam" id="PF14383"/>
    </source>
</evidence>